<gene>
    <name evidence="1" type="ORF">S06H3_31295</name>
</gene>
<reference evidence="1" key="1">
    <citation type="journal article" date="2014" name="Front. Microbiol.">
        <title>High frequency of phylogenetically diverse reductive dehalogenase-homologous genes in deep subseafloor sedimentary metagenomes.</title>
        <authorList>
            <person name="Kawai M."/>
            <person name="Futagami T."/>
            <person name="Toyoda A."/>
            <person name="Takaki Y."/>
            <person name="Nishi S."/>
            <person name="Hori S."/>
            <person name="Arai W."/>
            <person name="Tsubouchi T."/>
            <person name="Morono Y."/>
            <person name="Uchiyama I."/>
            <person name="Ito T."/>
            <person name="Fujiyama A."/>
            <person name="Inagaki F."/>
            <person name="Takami H."/>
        </authorList>
    </citation>
    <scope>NUCLEOTIDE SEQUENCE</scope>
    <source>
        <strain evidence="1">Expedition CK06-06</strain>
    </source>
</reference>
<dbReference type="EMBL" id="BARV01018518">
    <property type="protein sequence ID" value="GAI20572.1"/>
    <property type="molecule type" value="Genomic_DNA"/>
</dbReference>
<organism evidence="1">
    <name type="scientific">marine sediment metagenome</name>
    <dbReference type="NCBI Taxonomy" id="412755"/>
    <lineage>
        <taxon>unclassified sequences</taxon>
        <taxon>metagenomes</taxon>
        <taxon>ecological metagenomes</taxon>
    </lineage>
</organism>
<evidence type="ECO:0000313" key="1">
    <source>
        <dbReference type="EMBL" id="GAI20572.1"/>
    </source>
</evidence>
<proteinExistence type="predicted"/>
<dbReference type="AlphaFoldDB" id="X1LMI5"/>
<name>X1LMI5_9ZZZZ</name>
<protein>
    <submittedName>
        <fullName evidence="1">Uncharacterized protein</fullName>
    </submittedName>
</protein>
<sequence length="97" mass="11285">MDKDKNMEDEEEDLTNDEQLEALHLDKVEREIREEIEARIEKEEKLACINAIKTCIKHCDDDKFRCVKECVGQDDYEVCVNKCLSTYVECLGVRLAG</sequence>
<accession>X1LMI5</accession>
<comment type="caution">
    <text evidence="1">The sequence shown here is derived from an EMBL/GenBank/DDBJ whole genome shotgun (WGS) entry which is preliminary data.</text>
</comment>